<feature type="compositionally biased region" description="Basic residues" evidence="1">
    <location>
        <begin position="255"/>
        <end position="264"/>
    </location>
</feature>
<feature type="compositionally biased region" description="Low complexity" evidence="1">
    <location>
        <begin position="23"/>
        <end position="47"/>
    </location>
</feature>
<reference evidence="2 3" key="1">
    <citation type="journal article" date="2024" name="G3 (Bethesda)">
        <title>Genome assembly of Hibiscus sabdariffa L. provides insights into metabolisms of medicinal natural products.</title>
        <authorList>
            <person name="Kim T."/>
        </authorList>
    </citation>
    <scope>NUCLEOTIDE SEQUENCE [LARGE SCALE GENOMIC DNA]</scope>
    <source>
        <strain evidence="2">TK-2024</strain>
        <tissue evidence="2">Old leaves</tissue>
    </source>
</reference>
<feature type="compositionally biased region" description="Basic residues" evidence="1">
    <location>
        <begin position="48"/>
        <end position="57"/>
    </location>
</feature>
<feature type="region of interest" description="Disordered" evidence="1">
    <location>
        <begin position="23"/>
        <end position="58"/>
    </location>
</feature>
<protein>
    <submittedName>
        <fullName evidence="2">Uncharacterized protein</fullName>
    </submittedName>
</protein>
<dbReference type="PANTHER" id="PTHR31874:SF10">
    <property type="entry name" value="PROTEIN CHLOROPLAST IMPORT APPARATUS 2"/>
    <property type="match status" value="1"/>
</dbReference>
<dbReference type="PANTHER" id="PTHR31874">
    <property type="entry name" value="CCT MOTIF FAMILY PROTEIN, EXPRESSED"/>
    <property type="match status" value="1"/>
</dbReference>
<sequence>MSSCLSRGGRAYGLELEIIKSTSSASSTNYQSSPSSSSGNSPLAISTRKPRTPRKRPNQTYNEAVALLSTAYPYLFPPKNFTKPPKFTKPQHHSLFHDSSESLLFPLRVIHNSDFLLHNQSKPVELKVENVCNKWSWANDTSSGEVNSHGAMEREMQLEDDFDVESILEEESGEGRGIDSIMGKLSARQETWDEEWNGRSEILGGSWHTSALGLRKGVGALRQVEQQANWWNFSTVDLQQISPETNTGGCGGRAEKKKRKKKNKGAVENLNPGLKLKLKLNYEEVVNAWFGSPFSHEPPPRNGVYMDLLSEAEGGVREASVLRYKQKRHTRLFSTTISVQWRIQALLVEGPVACSITKYYIINLKSLK</sequence>
<dbReference type="Proteomes" id="UP001472677">
    <property type="component" value="Unassembled WGS sequence"/>
</dbReference>
<accession>A0ABR2FKU9</accession>
<evidence type="ECO:0000256" key="1">
    <source>
        <dbReference type="SAM" id="MobiDB-lite"/>
    </source>
</evidence>
<proteinExistence type="predicted"/>
<gene>
    <name evidence="2" type="ORF">V6N12_071802</name>
</gene>
<name>A0ABR2FKU9_9ROSI</name>
<organism evidence="2 3">
    <name type="scientific">Hibiscus sabdariffa</name>
    <name type="common">roselle</name>
    <dbReference type="NCBI Taxonomy" id="183260"/>
    <lineage>
        <taxon>Eukaryota</taxon>
        <taxon>Viridiplantae</taxon>
        <taxon>Streptophyta</taxon>
        <taxon>Embryophyta</taxon>
        <taxon>Tracheophyta</taxon>
        <taxon>Spermatophyta</taxon>
        <taxon>Magnoliopsida</taxon>
        <taxon>eudicotyledons</taxon>
        <taxon>Gunneridae</taxon>
        <taxon>Pentapetalae</taxon>
        <taxon>rosids</taxon>
        <taxon>malvids</taxon>
        <taxon>Malvales</taxon>
        <taxon>Malvaceae</taxon>
        <taxon>Malvoideae</taxon>
        <taxon>Hibiscus</taxon>
    </lineage>
</organism>
<dbReference type="EMBL" id="JBBPBM010000006">
    <property type="protein sequence ID" value="KAK8581584.1"/>
    <property type="molecule type" value="Genomic_DNA"/>
</dbReference>
<keyword evidence="3" id="KW-1185">Reference proteome</keyword>
<comment type="caution">
    <text evidence="2">The sequence shown here is derived from an EMBL/GenBank/DDBJ whole genome shotgun (WGS) entry which is preliminary data.</text>
</comment>
<evidence type="ECO:0000313" key="3">
    <source>
        <dbReference type="Proteomes" id="UP001472677"/>
    </source>
</evidence>
<feature type="region of interest" description="Disordered" evidence="1">
    <location>
        <begin position="244"/>
        <end position="265"/>
    </location>
</feature>
<evidence type="ECO:0000313" key="2">
    <source>
        <dbReference type="EMBL" id="KAK8581584.1"/>
    </source>
</evidence>
<dbReference type="InterPro" id="IPR052453">
    <property type="entry name" value="CONSTANS-like_ZF"/>
</dbReference>